<dbReference type="PANTHER" id="PTHR48090">
    <property type="entry name" value="UNDECAPRENYL-PHOSPHATE 4-DEOXY-4-FORMAMIDO-L-ARABINOSE TRANSFERASE-RELATED"/>
    <property type="match status" value="1"/>
</dbReference>
<dbReference type="InterPro" id="IPR050256">
    <property type="entry name" value="Glycosyltransferase_2"/>
</dbReference>
<dbReference type="InterPro" id="IPR029044">
    <property type="entry name" value="Nucleotide-diphossugar_trans"/>
</dbReference>
<dbReference type="CDD" id="cd06438">
    <property type="entry name" value="EpsO_like"/>
    <property type="match status" value="1"/>
</dbReference>
<dbReference type="EMBL" id="WTYM01000057">
    <property type="protein sequence ID" value="MXO60709.1"/>
    <property type="molecule type" value="Genomic_DNA"/>
</dbReference>
<dbReference type="PANTHER" id="PTHR48090:SF6">
    <property type="entry name" value="SLR5056 PROTEIN"/>
    <property type="match status" value="1"/>
</dbReference>
<evidence type="ECO:0000313" key="1">
    <source>
        <dbReference type="EMBL" id="MXO60709.1"/>
    </source>
</evidence>
<sequence>MMLKLLTLFAAISPALALSIYSLEVLAGLRRLREASRITSDCRAVILIPAHDEAVTIGEAVRHLFSFGEANLELLVVADNCGDATAEVAREAGAHVVERTDPSRRGKGFALAFGRDYLATNPPDVVVILDADCRTDARSIERLIASASKSQAPVQATNLLIAPPNSDPIVQISNFAMLMKNSIRARGLYRLGGGIPLFGTGMAFPWAIFGNAPLASASIVEDLRLTLDLSNQDILVHFVESALVTSASAAAQDTPAQRRRWELGFVRIAACHALPLLAQGISGLSRHRIFLGMHLCVPPLAMLLLIGGGRIDTDDNDWPVA</sequence>
<name>A0A6I4SZ95_9SPHN</name>
<gene>
    <name evidence="1" type="ORF">GRI89_14295</name>
</gene>
<reference evidence="1 2" key="1">
    <citation type="submission" date="2019-12" db="EMBL/GenBank/DDBJ databases">
        <title>Genomic-based taxomic classification of the family Erythrobacteraceae.</title>
        <authorList>
            <person name="Xu L."/>
        </authorList>
    </citation>
    <scope>NUCLEOTIDE SEQUENCE [LARGE SCALE GENOMIC DNA]</scope>
    <source>
        <strain evidence="1 2">MCCC 1K01500</strain>
    </source>
</reference>
<dbReference type="Proteomes" id="UP000433652">
    <property type="component" value="Unassembled WGS sequence"/>
</dbReference>
<keyword evidence="1" id="KW-0808">Transferase</keyword>
<dbReference type="Pfam" id="PF13641">
    <property type="entry name" value="Glyco_tranf_2_3"/>
    <property type="match status" value="1"/>
</dbReference>
<comment type="caution">
    <text evidence="1">The sequence shown here is derived from an EMBL/GenBank/DDBJ whole genome shotgun (WGS) entry which is preliminary data.</text>
</comment>
<protein>
    <submittedName>
        <fullName evidence="1">Glycosyltransferase</fullName>
    </submittedName>
</protein>
<proteinExistence type="predicted"/>
<dbReference type="GO" id="GO:0016740">
    <property type="term" value="F:transferase activity"/>
    <property type="evidence" value="ECO:0007669"/>
    <property type="project" value="UniProtKB-KW"/>
</dbReference>
<accession>A0A6I4SZ95</accession>
<keyword evidence="2" id="KW-1185">Reference proteome</keyword>
<organism evidence="1 2">
    <name type="scientific">Croceibacterium salegens</name>
    <dbReference type="NCBI Taxonomy" id="1737568"/>
    <lineage>
        <taxon>Bacteria</taxon>
        <taxon>Pseudomonadati</taxon>
        <taxon>Pseudomonadota</taxon>
        <taxon>Alphaproteobacteria</taxon>
        <taxon>Sphingomonadales</taxon>
        <taxon>Erythrobacteraceae</taxon>
        <taxon>Croceibacterium</taxon>
    </lineage>
</organism>
<dbReference type="AlphaFoldDB" id="A0A6I4SZ95"/>
<dbReference type="Gene3D" id="3.90.550.10">
    <property type="entry name" value="Spore Coat Polysaccharide Biosynthesis Protein SpsA, Chain A"/>
    <property type="match status" value="1"/>
</dbReference>
<evidence type="ECO:0000313" key="2">
    <source>
        <dbReference type="Proteomes" id="UP000433652"/>
    </source>
</evidence>
<dbReference type="OrthoDB" id="9797391at2"/>
<dbReference type="SUPFAM" id="SSF53448">
    <property type="entry name" value="Nucleotide-diphospho-sugar transferases"/>
    <property type="match status" value="1"/>
</dbReference>